<gene>
    <name evidence="1" type="ORF">BDN70DRAFT_878331</name>
</gene>
<sequence length="92" mass="10917">MTRPLHPPLALRLELNSVVIQLNFSHLTPSLLEKPYPSYFVRIMAKNLRTRANEDTLTLRARCRHSWVSRNQRLNVCTPEHHLEGYRGRWEL</sequence>
<accession>A0A9P5Z3B5</accession>
<keyword evidence="2" id="KW-1185">Reference proteome</keyword>
<protein>
    <submittedName>
        <fullName evidence="1">Uncharacterized protein</fullName>
    </submittedName>
</protein>
<organism evidence="1 2">
    <name type="scientific">Pholiota conissans</name>
    <dbReference type="NCBI Taxonomy" id="109636"/>
    <lineage>
        <taxon>Eukaryota</taxon>
        <taxon>Fungi</taxon>
        <taxon>Dikarya</taxon>
        <taxon>Basidiomycota</taxon>
        <taxon>Agaricomycotina</taxon>
        <taxon>Agaricomycetes</taxon>
        <taxon>Agaricomycetidae</taxon>
        <taxon>Agaricales</taxon>
        <taxon>Agaricineae</taxon>
        <taxon>Strophariaceae</taxon>
        <taxon>Pholiota</taxon>
    </lineage>
</organism>
<dbReference type="EMBL" id="MU155204">
    <property type="protein sequence ID" value="KAF9479908.1"/>
    <property type="molecule type" value="Genomic_DNA"/>
</dbReference>
<comment type="caution">
    <text evidence="1">The sequence shown here is derived from an EMBL/GenBank/DDBJ whole genome shotgun (WGS) entry which is preliminary data.</text>
</comment>
<evidence type="ECO:0000313" key="2">
    <source>
        <dbReference type="Proteomes" id="UP000807469"/>
    </source>
</evidence>
<evidence type="ECO:0000313" key="1">
    <source>
        <dbReference type="EMBL" id="KAF9479908.1"/>
    </source>
</evidence>
<dbReference type="Proteomes" id="UP000807469">
    <property type="component" value="Unassembled WGS sequence"/>
</dbReference>
<proteinExistence type="predicted"/>
<reference evidence="1" key="1">
    <citation type="submission" date="2020-11" db="EMBL/GenBank/DDBJ databases">
        <authorList>
            <consortium name="DOE Joint Genome Institute"/>
            <person name="Ahrendt S."/>
            <person name="Riley R."/>
            <person name="Andreopoulos W."/>
            <person name="Labutti K."/>
            <person name="Pangilinan J."/>
            <person name="Ruiz-Duenas F.J."/>
            <person name="Barrasa J.M."/>
            <person name="Sanchez-Garcia M."/>
            <person name="Camarero S."/>
            <person name="Miyauchi S."/>
            <person name="Serrano A."/>
            <person name="Linde D."/>
            <person name="Babiker R."/>
            <person name="Drula E."/>
            <person name="Ayuso-Fernandez I."/>
            <person name="Pacheco R."/>
            <person name="Padilla G."/>
            <person name="Ferreira P."/>
            <person name="Barriuso J."/>
            <person name="Kellner H."/>
            <person name="Castanera R."/>
            <person name="Alfaro M."/>
            <person name="Ramirez L."/>
            <person name="Pisabarro A.G."/>
            <person name="Kuo A."/>
            <person name="Tritt A."/>
            <person name="Lipzen A."/>
            <person name="He G."/>
            <person name="Yan M."/>
            <person name="Ng V."/>
            <person name="Cullen D."/>
            <person name="Martin F."/>
            <person name="Rosso M.-N."/>
            <person name="Henrissat B."/>
            <person name="Hibbett D."/>
            <person name="Martinez A.T."/>
            <person name="Grigoriev I.V."/>
        </authorList>
    </citation>
    <scope>NUCLEOTIDE SEQUENCE</scope>
    <source>
        <strain evidence="1">CIRM-BRFM 674</strain>
    </source>
</reference>
<dbReference type="AlphaFoldDB" id="A0A9P5Z3B5"/>
<name>A0A9P5Z3B5_9AGAR</name>